<dbReference type="AlphaFoldDB" id="A0A8S9N8L0"/>
<evidence type="ECO:0000256" key="1">
    <source>
        <dbReference type="SAM" id="MobiDB-lite"/>
    </source>
</evidence>
<protein>
    <submittedName>
        <fullName evidence="2">Uncharacterized protein</fullName>
    </submittedName>
</protein>
<gene>
    <name evidence="2" type="ORF">F2Q69_00055343</name>
</gene>
<evidence type="ECO:0000313" key="2">
    <source>
        <dbReference type="EMBL" id="KAF3489020.1"/>
    </source>
</evidence>
<comment type="caution">
    <text evidence="2">The sequence shown here is derived from an EMBL/GenBank/DDBJ whole genome shotgun (WGS) entry which is preliminary data.</text>
</comment>
<proteinExistence type="predicted"/>
<organism evidence="2 3">
    <name type="scientific">Brassica cretica</name>
    <name type="common">Mustard</name>
    <dbReference type="NCBI Taxonomy" id="69181"/>
    <lineage>
        <taxon>Eukaryota</taxon>
        <taxon>Viridiplantae</taxon>
        <taxon>Streptophyta</taxon>
        <taxon>Embryophyta</taxon>
        <taxon>Tracheophyta</taxon>
        <taxon>Spermatophyta</taxon>
        <taxon>Magnoliopsida</taxon>
        <taxon>eudicotyledons</taxon>
        <taxon>Gunneridae</taxon>
        <taxon>Pentapetalae</taxon>
        <taxon>rosids</taxon>
        <taxon>malvids</taxon>
        <taxon>Brassicales</taxon>
        <taxon>Brassicaceae</taxon>
        <taxon>Brassiceae</taxon>
        <taxon>Brassica</taxon>
    </lineage>
</organism>
<sequence>MNETEATCVPDDSAPVTSISADATEHKPVGVIESVEDVGDGLHPSTRPIE</sequence>
<reference evidence="2" key="1">
    <citation type="submission" date="2019-12" db="EMBL/GenBank/DDBJ databases">
        <title>Genome sequencing and annotation of Brassica cretica.</title>
        <authorList>
            <person name="Studholme D.J."/>
            <person name="Sarris P."/>
        </authorList>
    </citation>
    <scope>NUCLEOTIDE SEQUENCE</scope>
    <source>
        <strain evidence="2">PFS-109/04</strain>
        <tissue evidence="2">Leaf</tissue>
    </source>
</reference>
<accession>A0A8S9N8L0</accession>
<dbReference type="Proteomes" id="UP000712600">
    <property type="component" value="Unassembled WGS sequence"/>
</dbReference>
<evidence type="ECO:0000313" key="3">
    <source>
        <dbReference type="Proteomes" id="UP000712600"/>
    </source>
</evidence>
<name>A0A8S9N8L0_BRACR</name>
<dbReference type="EMBL" id="QGKX02002183">
    <property type="protein sequence ID" value="KAF3489020.1"/>
    <property type="molecule type" value="Genomic_DNA"/>
</dbReference>
<feature type="region of interest" description="Disordered" evidence="1">
    <location>
        <begin position="1"/>
        <end position="28"/>
    </location>
</feature>